<feature type="region of interest" description="Disordered" evidence="1">
    <location>
        <begin position="1"/>
        <end position="24"/>
    </location>
</feature>
<evidence type="ECO:0000313" key="3">
    <source>
        <dbReference type="Proteomes" id="UP000261758"/>
    </source>
</evidence>
<sequence length="293" mass="32227">MHRLMKPLAPWPDAQESDIRPNQFEPPCTDPYVRWCGRQRVDVVMVAMDGPEQAAMLNRALAPLVRDARIGLAHVPQYVNAEAMPERLRAALDPRWQGELPRTLILRTDGRRHASSGLLTPQTLDAALSDQAGRNGRNGARRPPSLLGYGGGRALFIMAPLCEFRRMLIHKAHPTIFRRQRLKMLSPPAPRPAGFFFAGLHRGRIIPQLQRVVAYDDVGDGAGVSVPFPIASNPIATAAIRMAMPRAMWKTVCALKRSRHGMADPASLPAGWTRCAACANVGPRWQRGAAGLP</sequence>
<reference evidence="2 3" key="1">
    <citation type="submission" date="2017-08" db="EMBL/GenBank/DDBJ databases">
        <title>Genome sequences of Ralstonia solanacearum Species Complex (RSSC) isolated from Potato bacterial wilts in Korea.</title>
        <authorList>
            <person name="Cho H."/>
            <person name="Song E.-S."/>
            <person name="Lee Y.K."/>
            <person name="Lee S."/>
            <person name="Lee S.-W."/>
            <person name="Jo A."/>
            <person name="Kim J.-G."/>
            <person name="Hwang I."/>
        </authorList>
    </citation>
    <scope>NUCLEOTIDE SEQUENCE [LARGE SCALE GENOMIC DNA]</scope>
    <source>
        <strain evidence="2 3">T98</strain>
        <plasmid evidence="2 3">unnamed</plasmid>
    </source>
</reference>
<accession>A0AAD0SB96</accession>
<organism evidence="2 3">
    <name type="scientific">Ralstonia solanacearum</name>
    <name type="common">Pseudomonas solanacearum</name>
    <dbReference type="NCBI Taxonomy" id="305"/>
    <lineage>
        <taxon>Bacteria</taxon>
        <taxon>Pseudomonadati</taxon>
        <taxon>Pseudomonadota</taxon>
        <taxon>Betaproteobacteria</taxon>
        <taxon>Burkholderiales</taxon>
        <taxon>Burkholderiaceae</taxon>
        <taxon>Ralstonia</taxon>
        <taxon>Ralstonia solanacearum species complex</taxon>
    </lineage>
</organism>
<geneLocation type="plasmid" evidence="2 3">
    <name>unnamed</name>
</geneLocation>
<keyword evidence="2" id="KW-0614">Plasmid</keyword>
<evidence type="ECO:0000256" key="1">
    <source>
        <dbReference type="SAM" id="MobiDB-lite"/>
    </source>
</evidence>
<dbReference type="EMBL" id="CP022760">
    <property type="protein sequence ID" value="AXV84313.1"/>
    <property type="molecule type" value="Genomic_DNA"/>
</dbReference>
<proteinExistence type="predicted"/>
<gene>
    <name evidence="2" type="ORF">CJO77_22690</name>
</gene>
<protein>
    <submittedName>
        <fullName evidence="2">Uncharacterized protein</fullName>
    </submittedName>
</protein>
<dbReference type="AlphaFoldDB" id="A0AAD0SB96"/>
<evidence type="ECO:0000313" key="2">
    <source>
        <dbReference type="EMBL" id="AXV84313.1"/>
    </source>
</evidence>
<name>A0AAD0SB96_RALSL</name>
<dbReference type="Proteomes" id="UP000261758">
    <property type="component" value="Plasmid unnamed"/>
</dbReference>